<proteinExistence type="predicted"/>
<dbReference type="RefSeq" id="WP_253766302.1">
    <property type="nucleotide sequence ID" value="NZ_JAMTCK010000001.1"/>
</dbReference>
<dbReference type="AlphaFoldDB" id="A0AAE3GAQ5"/>
<evidence type="ECO:0000313" key="1">
    <source>
        <dbReference type="EMBL" id="MCP2163559.1"/>
    </source>
</evidence>
<gene>
    <name evidence="1" type="ORF">LX83_000399</name>
</gene>
<dbReference type="Proteomes" id="UP001206128">
    <property type="component" value="Unassembled WGS sequence"/>
</dbReference>
<accession>A0AAE3GAQ5</accession>
<protein>
    <recommendedName>
        <fullName evidence="3">MafI family immunity protein</fullName>
    </recommendedName>
</protein>
<keyword evidence="2" id="KW-1185">Reference proteome</keyword>
<organism evidence="1 2">
    <name type="scientific">Goodfellowiella coeruleoviolacea</name>
    <dbReference type="NCBI Taxonomy" id="334858"/>
    <lineage>
        <taxon>Bacteria</taxon>
        <taxon>Bacillati</taxon>
        <taxon>Actinomycetota</taxon>
        <taxon>Actinomycetes</taxon>
        <taxon>Pseudonocardiales</taxon>
        <taxon>Pseudonocardiaceae</taxon>
        <taxon>Goodfellowiella</taxon>
    </lineage>
</organism>
<dbReference type="EMBL" id="JAMTCK010000001">
    <property type="protein sequence ID" value="MCP2163559.1"/>
    <property type="molecule type" value="Genomic_DNA"/>
</dbReference>
<name>A0AAE3GAQ5_9PSEU</name>
<sequence>MDYDQFSASATALLDRLADRVPAANAEVLREFAQVGEWGELIDELTAVLVAHHITLTRAEHTTLRDLADHAELPTAALDELPVIEDPPESDA</sequence>
<reference evidence="1" key="1">
    <citation type="submission" date="2022-06" db="EMBL/GenBank/DDBJ databases">
        <title>Genomic Encyclopedia of Archaeal and Bacterial Type Strains, Phase II (KMG-II): from individual species to whole genera.</title>
        <authorList>
            <person name="Goeker M."/>
        </authorList>
    </citation>
    <scope>NUCLEOTIDE SEQUENCE</scope>
    <source>
        <strain evidence="1">DSM 43935</strain>
    </source>
</reference>
<comment type="caution">
    <text evidence="1">The sequence shown here is derived from an EMBL/GenBank/DDBJ whole genome shotgun (WGS) entry which is preliminary data.</text>
</comment>
<evidence type="ECO:0000313" key="2">
    <source>
        <dbReference type="Proteomes" id="UP001206128"/>
    </source>
</evidence>
<evidence type="ECO:0008006" key="3">
    <source>
        <dbReference type="Google" id="ProtNLM"/>
    </source>
</evidence>